<dbReference type="InterPro" id="IPR011546">
    <property type="entry name" value="Pept_M41_FtsH_extracell"/>
</dbReference>
<keyword evidence="11" id="KW-0862">Zinc</keyword>
<evidence type="ECO:0000259" key="19">
    <source>
        <dbReference type="SMART" id="SM00382"/>
    </source>
</evidence>
<dbReference type="PANTHER" id="PTHR43655">
    <property type="entry name" value="ATP-DEPENDENT PROTEASE"/>
    <property type="match status" value="1"/>
</dbReference>
<evidence type="ECO:0000313" key="21">
    <source>
        <dbReference type="Proteomes" id="UP000593567"/>
    </source>
</evidence>
<evidence type="ECO:0000256" key="10">
    <source>
        <dbReference type="ARBA" id="ARBA00022801"/>
    </source>
</evidence>
<evidence type="ECO:0000256" key="15">
    <source>
        <dbReference type="ARBA" id="ARBA00023049"/>
    </source>
</evidence>
<dbReference type="SMART" id="SM00382">
    <property type="entry name" value="AAA"/>
    <property type="match status" value="1"/>
</dbReference>
<comment type="similarity">
    <text evidence="5">In the N-terminal section; belongs to the AAA ATPase family.</text>
</comment>
<dbReference type="InterPro" id="IPR050928">
    <property type="entry name" value="ATP-dep_Zn_Metalloprotease"/>
</dbReference>
<evidence type="ECO:0000256" key="3">
    <source>
        <dbReference type="ARBA" id="ARBA00004173"/>
    </source>
</evidence>
<dbReference type="Pfam" id="PF01434">
    <property type="entry name" value="Peptidase_M41"/>
    <property type="match status" value="1"/>
</dbReference>
<dbReference type="InterPro" id="IPR000642">
    <property type="entry name" value="Peptidase_M41"/>
</dbReference>
<name>A0A7J7JGE6_BUGNE</name>
<dbReference type="GO" id="GO:0016887">
    <property type="term" value="F:ATP hydrolysis activity"/>
    <property type="evidence" value="ECO:0007669"/>
    <property type="project" value="InterPro"/>
</dbReference>
<protein>
    <recommendedName>
        <fullName evidence="19">AAA+ ATPase domain-containing protein</fullName>
    </recommendedName>
</protein>
<evidence type="ECO:0000256" key="16">
    <source>
        <dbReference type="ARBA" id="ARBA00023136"/>
    </source>
</evidence>
<dbReference type="FunFam" id="1.10.8.60:FF:000019">
    <property type="entry name" value="AFG3-like AAA ATPase 2"/>
    <property type="match status" value="1"/>
</dbReference>
<dbReference type="Pfam" id="PF06480">
    <property type="entry name" value="FtsH_ext"/>
    <property type="match status" value="1"/>
</dbReference>
<evidence type="ECO:0000256" key="13">
    <source>
        <dbReference type="ARBA" id="ARBA00022946"/>
    </source>
</evidence>
<evidence type="ECO:0000256" key="4">
    <source>
        <dbReference type="ARBA" id="ARBA00010044"/>
    </source>
</evidence>
<dbReference type="Pfam" id="PF17862">
    <property type="entry name" value="AAA_lid_3"/>
    <property type="match status" value="1"/>
</dbReference>
<dbReference type="Gene3D" id="1.10.8.60">
    <property type="match status" value="1"/>
</dbReference>
<dbReference type="Pfam" id="PF00004">
    <property type="entry name" value="AAA"/>
    <property type="match status" value="1"/>
</dbReference>
<keyword evidence="8" id="KW-0479">Metal-binding</keyword>
<dbReference type="GO" id="GO:0034982">
    <property type="term" value="P:mitochondrial protein processing"/>
    <property type="evidence" value="ECO:0007669"/>
    <property type="project" value="TreeGrafter"/>
</dbReference>
<dbReference type="PANTHER" id="PTHR43655:SF8">
    <property type="entry name" value="PARAPLEGIN"/>
    <property type="match status" value="1"/>
</dbReference>
<dbReference type="NCBIfam" id="TIGR01241">
    <property type="entry name" value="FtsH_fam"/>
    <property type="match status" value="1"/>
</dbReference>
<keyword evidence="9" id="KW-0547">Nucleotide-binding</keyword>
<organism evidence="20 21">
    <name type="scientific">Bugula neritina</name>
    <name type="common">Brown bryozoan</name>
    <name type="synonym">Sertularia neritina</name>
    <dbReference type="NCBI Taxonomy" id="10212"/>
    <lineage>
        <taxon>Eukaryota</taxon>
        <taxon>Metazoa</taxon>
        <taxon>Spiralia</taxon>
        <taxon>Lophotrochozoa</taxon>
        <taxon>Bryozoa</taxon>
        <taxon>Gymnolaemata</taxon>
        <taxon>Cheilostomatida</taxon>
        <taxon>Flustrina</taxon>
        <taxon>Buguloidea</taxon>
        <taxon>Bugulidae</taxon>
        <taxon>Bugula</taxon>
    </lineage>
</organism>
<evidence type="ECO:0000256" key="18">
    <source>
        <dbReference type="SAM" id="Phobius"/>
    </source>
</evidence>
<keyword evidence="16 18" id="KW-0472">Membrane</keyword>
<evidence type="ECO:0000256" key="9">
    <source>
        <dbReference type="ARBA" id="ARBA00022741"/>
    </source>
</evidence>
<proteinExistence type="inferred from homology"/>
<gene>
    <name evidence="20" type="ORF">EB796_017003</name>
</gene>
<evidence type="ECO:0000256" key="7">
    <source>
        <dbReference type="ARBA" id="ARBA00022692"/>
    </source>
</evidence>
<keyword evidence="12" id="KW-0067">ATP-binding</keyword>
<dbReference type="GO" id="GO:0005745">
    <property type="term" value="C:m-AAA complex"/>
    <property type="evidence" value="ECO:0007669"/>
    <property type="project" value="TreeGrafter"/>
</dbReference>
<evidence type="ECO:0000256" key="5">
    <source>
        <dbReference type="ARBA" id="ARBA00010550"/>
    </source>
</evidence>
<dbReference type="Proteomes" id="UP000593567">
    <property type="component" value="Unassembled WGS sequence"/>
</dbReference>
<dbReference type="InterPro" id="IPR003593">
    <property type="entry name" value="AAA+_ATPase"/>
</dbReference>
<feature type="transmembrane region" description="Helical" evidence="18">
    <location>
        <begin position="66"/>
        <end position="83"/>
    </location>
</feature>
<dbReference type="Gene3D" id="3.40.1690.20">
    <property type="match status" value="1"/>
</dbReference>
<feature type="domain" description="AAA+ ATPase" evidence="19">
    <location>
        <begin position="264"/>
        <end position="406"/>
    </location>
</feature>
<feature type="transmembrane region" description="Helical" evidence="18">
    <location>
        <begin position="182"/>
        <end position="199"/>
    </location>
</feature>
<dbReference type="InterPro" id="IPR027417">
    <property type="entry name" value="P-loop_NTPase"/>
</dbReference>
<keyword evidence="14 18" id="KW-1133">Transmembrane helix</keyword>
<feature type="compositionally biased region" description="Polar residues" evidence="17">
    <location>
        <begin position="34"/>
        <end position="54"/>
    </location>
</feature>
<evidence type="ECO:0000256" key="8">
    <source>
        <dbReference type="ARBA" id="ARBA00022723"/>
    </source>
</evidence>
<comment type="similarity">
    <text evidence="4">In the C-terminal section; belongs to the peptidase M41 family.</text>
</comment>
<dbReference type="SUPFAM" id="SSF140990">
    <property type="entry name" value="FtsH protease domain-like"/>
    <property type="match status" value="1"/>
</dbReference>
<evidence type="ECO:0000313" key="20">
    <source>
        <dbReference type="EMBL" id="KAF6024681.1"/>
    </source>
</evidence>
<dbReference type="OrthoDB" id="1413014at2759"/>
<dbReference type="GO" id="GO:0005524">
    <property type="term" value="F:ATP binding"/>
    <property type="evidence" value="ECO:0007669"/>
    <property type="project" value="UniProtKB-KW"/>
</dbReference>
<evidence type="ECO:0000256" key="6">
    <source>
        <dbReference type="ARBA" id="ARBA00022670"/>
    </source>
</evidence>
<accession>A0A7J7JGE6</accession>
<comment type="cofactor">
    <cofactor evidence="1">
        <name>Zn(2+)</name>
        <dbReference type="ChEBI" id="CHEBI:29105"/>
    </cofactor>
</comment>
<dbReference type="GO" id="GO:0004222">
    <property type="term" value="F:metalloendopeptidase activity"/>
    <property type="evidence" value="ECO:0007669"/>
    <property type="project" value="InterPro"/>
</dbReference>
<evidence type="ECO:0000256" key="1">
    <source>
        <dbReference type="ARBA" id="ARBA00001947"/>
    </source>
</evidence>
<dbReference type="CDD" id="cd19501">
    <property type="entry name" value="RecA-like_FtsH"/>
    <property type="match status" value="1"/>
</dbReference>
<comment type="subcellular location">
    <subcellularLocation>
        <location evidence="2">Membrane</location>
        <topology evidence="2">Multi-pass membrane protein</topology>
    </subcellularLocation>
    <subcellularLocation>
        <location evidence="3">Mitochondrion</location>
    </subcellularLocation>
</comment>
<evidence type="ECO:0000256" key="17">
    <source>
        <dbReference type="SAM" id="MobiDB-lite"/>
    </source>
</evidence>
<dbReference type="InterPro" id="IPR037219">
    <property type="entry name" value="Peptidase_M41-like"/>
</dbReference>
<dbReference type="InterPro" id="IPR005936">
    <property type="entry name" value="FtsH"/>
</dbReference>
<comment type="caution">
    <text evidence="20">The sequence shown here is derived from an EMBL/GenBank/DDBJ whole genome shotgun (WGS) entry which is preliminary data.</text>
</comment>
<keyword evidence="13" id="KW-0809">Transit peptide</keyword>
<dbReference type="FunFam" id="1.20.58.760:FF:000003">
    <property type="entry name" value="AFG3-like AAA ATPase 2"/>
    <property type="match status" value="1"/>
</dbReference>
<evidence type="ECO:0000256" key="11">
    <source>
        <dbReference type="ARBA" id="ARBA00022833"/>
    </source>
</evidence>
<keyword evidence="21" id="KW-1185">Reference proteome</keyword>
<dbReference type="Gene3D" id="3.40.50.300">
    <property type="entry name" value="P-loop containing nucleotide triphosphate hydrolases"/>
    <property type="match status" value="1"/>
</dbReference>
<reference evidence="20" key="1">
    <citation type="submission" date="2020-06" db="EMBL/GenBank/DDBJ databases">
        <title>Draft genome of Bugula neritina, a colonial animal packing powerful symbionts and potential medicines.</title>
        <authorList>
            <person name="Rayko M."/>
        </authorList>
    </citation>
    <scope>NUCLEOTIDE SEQUENCE [LARGE SCALE GENOMIC DNA]</scope>
    <source>
        <strain evidence="20">Kwan_BN1</strain>
    </source>
</reference>
<dbReference type="InterPro" id="IPR041569">
    <property type="entry name" value="AAA_lid_3"/>
</dbReference>
<keyword evidence="10" id="KW-0378">Hydrolase</keyword>
<sequence length="686" mass="76660">MPKIYLAQQWAVILFHHLWLQSASRNPRILFSHTASNKSNNNQQAGGKESNSQNEEAENKGPEENWGTLIMVAIVTGILFNMLSGRKLEYITWQQFLNDYLKKGEVKALYSRKGVNLVEVHLHTGHTGTKQSSSSQIYRNVVFMEIDPEELERKIQEAEQKLGIAVSDSLQITWRSAINESYVRLAFLLILGIFMMYMWKSISKVNPFETLFKASYTRGDQAISSAPKIKFKDIAGMKEAKVEIKEYVEYLKNPSRFQNLGAKIPRGALLLGPPGCGKTLLAKAVAAESDVPFLVMAGSDFVEMIGGLGAGRVRSLFKDARNLKPCIIYIDEIDAIGRSRAASGSSLPSGADESEHTLNQLLVEMDGMTDNSGVILLASTNRAEVLDKALLRPGRLDRHIAIDLPTLAERKELFEMYLKKISMDKPITDHLDFLAQSTPGKSGADIANICNEAALNAARESSDTVKETHLMYALDRILVGQAKQTNTISKQEKRTIAYHECGHVLVGWLLEHTDALLKVSLIPRTSAALGFAQYLPSDKKLYSKEELFQRMCMLLGGRAAETIVFNRITTGAQDDLDKVRQLAYNQIKTYGMGESVGILSFPSNEGEEYQVKPYSKQLQQKMDMEAQQMIANAYKKAEQLILTNRNKLDELCKLLLTKEEMSYDEVKAVIGPPPHGEKKKVDMLNI</sequence>
<dbReference type="FunFam" id="3.40.50.300:FF:000277">
    <property type="entry name" value="ATP-dependent zinc metalloprotease FtsH"/>
    <property type="match status" value="1"/>
</dbReference>
<dbReference type="Gene3D" id="1.20.58.760">
    <property type="entry name" value="Peptidase M41"/>
    <property type="match status" value="1"/>
</dbReference>
<dbReference type="EMBL" id="VXIV02002549">
    <property type="protein sequence ID" value="KAF6024681.1"/>
    <property type="molecule type" value="Genomic_DNA"/>
</dbReference>
<dbReference type="GO" id="GO:0008270">
    <property type="term" value="F:zinc ion binding"/>
    <property type="evidence" value="ECO:0007669"/>
    <property type="project" value="InterPro"/>
</dbReference>
<dbReference type="InterPro" id="IPR003959">
    <property type="entry name" value="ATPase_AAA_core"/>
</dbReference>
<feature type="region of interest" description="Disordered" evidence="17">
    <location>
        <begin position="34"/>
        <end position="62"/>
    </location>
</feature>
<keyword evidence="7 18" id="KW-0812">Transmembrane</keyword>
<keyword evidence="6" id="KW-0645">Protease</keyword>
<evidence type="ECO:0000256" key="12">
    <source>
        <dbReference type="ARBA" id="ARBA00022840"/>
    </source>
</evidence>
<keyword evidence="15" id="KW-0482">Metalloprotease</keyword>
<evidence type="ECO:0000256" key="2">
    <source>
        <dbReference type="ARBA" id="ARBA00004141"/>
    </source>
</evidence>
<evidence type="ECO:0000256" key="14">
    <source>
        <dbReference type="ARBA" id="ARBA00022989"/>
    </source>
</evidence>
<dbReference type="GO" id="GO:0004176">
    <property type="term" value="F:ATP-dependent peptidase activity"/>
    <property type="evidence" value="ECO:0007669"/>
    <property type="project" value="InterPro"/>
</dbReference>
<dbReference type="AlphaFoldDB" id="A0A7J7JGE6"/>
<dbReference type="SUPFAM" id="SSF52540">
    <property type="entry name" value="P-loop containing nucleoside triphosphate hydrolases"/>
    <property type="match status" value="1"/>
</dbReference>